<evidence type="ECO:0008006" key="8">
    <source>
        <dbReference type="Google" id="ProtNLM"/>
    </source>
</evidence>
<dbReference type="GO" id="GO:0000139">
    <property type="term" value="C:Golgi membrane"/>
    <property type="evidence" value="ECO:0007669"/>
    <property type="project" value="InterPro"/>
</dbReference>
<evidence type="ECO:0000256" key="2">
    <source>
        <dbReference type="ARBA" id="ARBA00022692"/>
    </source>
</evidence>
<organism evidence="6">
    <name type="scientific">Absidia glauca</name>
    <name type="common">Pin mould</name>
    <dbReference type="NCBI Taxonomy" id="4829"/>
    <lineage>
        <taxon>Eukaryota</taxon>
        <taxon>Fungi</taxon>
        <taxon>Fungi incertae sedis</taxon>
        <taxon>Mucoromycota</taxon>
        <taxon>Mucoromycotina</taxon>
        <taxon>Mucoromycetes</taxon>
        <taxon>Mucorales</taxon>
        <taxon>Cunninghamellaceae</taxon>
        <taxon>Absidia</taxon>
    </lineage>
</organism>
<dbReference type="InterPro" id="IPR007271">
    <property type="entry name" value="Nuc_sug_transpt"/>
</dbReference>
<dbReference type="OrthoDB" id="29773at2759"/>
<dbReference type="GO" id="GO:0015165">
    <property type="term" value="F:pyrimidine nucleotide-sugar transmembrane transporter activity"/>
    <property type="evidence" value="ECO:0007669"/>
    <property type="project" value="InterPro"/>
</dbReference>
<proteinExistence type="predicted"/>
<evidence type="ECO:0000256" key="3">
    <source>
        <dbReference type="ARBA" id="ARBA00022989"/>
    </source>
</evidence>
<keyword evidence="4 5" id="KW-0472">Membrane</keyword>
<feature type="transmembrane region" description="Helical" evidence="5">
    <location>
        <begin position="154"/>
        <end position="176"/>
    </location>
</feature>
<dbReference type="EMBL" id="LT554888">
    <property type="protein sequence ID" value="SAM08147.1"/>
    <property type="molecule type" value="Genomic_DNA"/>
</dbReference>
<keyword evidence="3 5" id="KW-1133">Transmembrane helix</keyword>
<feature type="transmembrane region" description="Helical" evidence="5">
    <location>
        <begin position="327"/>
        <end position="346"/>
    </location>
</feature>
<dbReference type="InterPro" id="IPR037185">
    <property type="entry name" value="EmrE-like"/>
</dbReference>
<dbReference type="STRING" id="4829.A0A168SAC4"/>
<evidence type="ECO:0000313" key="7">
    <source>
        <dbReference type="Proteomes" id="UP000078561"/>
    </source>
</evidence>
<evidence type="ECO:0000256" key="5">
    <source>
        <dbReference type="SAM" id="Phobius"/>
    </source>
</evidence>
<feature type="transmembrane region" description="Helical" evidence="5">
    <location>
        <begin position="289"/>
        <end position="307"/>
    </location>
</feature>
<dbReference type="AlphaFoldDB" id="A0A168SAC4"/>
<keyword evidence="7" id="KW-1185">Reference proteome</keyword>
<reference evidence="6" key="1">
    <citation type="submission" date="2016-04" db="EMBL/GenBank/DDBJ databases">
        <authorList>
            <person name="Evans L.H."/>
            <person name="Alamgir A."/>
            <person name="Owens N."/>
            <person name="Weber N.D."/>
            <person name="Virtaneva K."/>
            <person name="Barbian K."/>
            <person name="Babar A."/>
            <person name="Rosenke K."/>
        </authorList>
    </citation>
    <scope>NUCLEOTIDE SEQUENCE [LARGE SCALE GENOMIC DNA]</scope>
    <source>
        <strain evidence="6">CBS 101.48</strain>
    </source>
</reference>
<evidence type="ECO:0000256" key="1">
    <source>
        <dbReference type="ARBA" id="ARBA00004141"/>
    </source>
</evidence>
<evidence type="ECO:0000313" key="6">
    <source>
        <dbReference type="EMBL" id="SAM08147.1"/>
    </source>
</evidence>
<dbReference type="Proteomes" id="UP000078561">
    <property type="component" value="Unassembled WGS sequence"/>
</dbReference>
<dbReference type="FunCoup" id="A0A168SAC4">
    <property type="interactions" value="130"/>
</dbReference>
<dbReference type="Pfam" id="PF04142">
    <property type="entry name" value="Nuc_sug_transp"/>
    <property type="match status" value="1"/>
</dbReference>
<dbReference type="PANTHER" id="PTHR13146">
    <property type="match status" value="1"/>
</dbReference>
<dbReference type="PANTHER" id="PTHR13146:SF0">
    <property type="entry name" value="SOLUTE CARRIER FAMILY 35 MEMBER F6"/>
    <property type="match status" value="1"/>
</dbReference>
<keyword evidence="2 5" id="KW-0812">Transmembrane</keyword>
<dbReference type="SUPFAM" id="SSF103481">
    <property type="entry name" value="Multidrug resistance efflux transporter EmrE"/>
    <property type="match status" value="1"/>
</dbReference>
<name>A0A168SAC4_ABSGL</name>
<protein>
    <recommendedName>
        <fullName evidence="8">Sugar phosphate transporter domain-containing protein</fullName>
    </recommendedName>
</protein>
<evidence type="ECO:0000256" key="4">
    <source>
        <dbReference type="ARBA" id="ARBA00023136"/>
    </source>
</evidence>
<feature type="transmembrane region" description="Helical" evidence="5">
    <location>
        <begin position="249"/>
        <end position="268"/>
    </location>
</feature>
<accession>A0A168SAC4</accession>
<dbReference type="InParanoid" id="A0A168SAC4"/>
<gene>
    <name evidence="6" type="primary">ABSGL_13809.1 scaffold 14339</name>
</gene>
<feature type="transmembrane region" description="Helical" evidence="5">
    <location>
        <begin position="367"/>
        <end position="399"/>
    </location>
</feature>
<feature type="transmembrane region" description="Helical" evidence="5">
    <location>
        <begin position="208"/>
        <end position="229"/>
    </location>
</feature>
<comment type="subcellular location">
    <subcellularLocation>
        <location evidence="1">Membrane</location>
        <topology evidence="1">Multi-pass membrane protein</topology>
    </subcellularLocation>
</comment>
<sequence length="426" mass="47400">MPTTHESRVSSAAILAIGMLISGKKVLGVDIAMDRSRGTVKILIQLNAGTLNNLFGRRKWERGGGGDFLQIRITQNIPLYRLNMFVGESFVWTVYFYQKWQQRRTQSIPSSSSDYPPSTVQQLDASGLVDDVVHHPNGDAKNHALPPLKGIRSLLFWIPTVCDLTATTLMNVGLILTSASVYQMLRGAVVIFTGIFSYLFLHRRLRPFEWFSLVCVVLGVAIVGLSSVLFPQTRPGATSEDEALDWSSFAGVLLVLGAQIFTATQFVVEEKILSRYHVTPLKAVGLEGSFGMVSVLGALPILHVLFRDRSTYFDMVQGFHDFFDHPGVWQTGIAISLSIAFFNWFGLSITHTVSATARSTIDASRTLFIWMVSLYFGWETFSWIQVVGFAVMVTGTFYFNGVVRWPFASDDAENDDETRPLLASPE</sequence>
<feature type="transmembrane region" description="Helical" evidence="5">
    <location>
        <begin position="182"/>
        <end position="201"/>
    </location>
</feature>